<name>A0A3A8KF52_9BACT</name>
<keyword evidence="2" id="KW-1185">Reference proteome</keyword>
<evidence type="ECO:0000313" key="2">
    <source>
        <dbReference type="Proteomes" id="UP000268313"/>
    </source>
</evidence>
<evidence type="ECO:0000313" key="1">
    <source>
        <dbReference type="EMBL" id="RKH06808.1"/>
    </source>
</evidence>
<protein>
    <submittedName>
        <fullName evidence="1">Uncharacterized protein</fullName>
    </submittedName>
</protein>
<dbReference type="EMBL" id="RAWE01000008">
    <property type="protein sequence ID" value="RKH06808.1"/>
    <property type="molecule type" value="Genomic_DNA"/>
</dbReference>
<accession>A0A3A8KF52</accession>
<comment type="caution">
    <text evidence="1">The sequence shown here is derived from an EMBL/GenBank/DDBJ whole genome shotgun (WGS) entry which is preliminary data.</text>
</comment>
<dbReference type="RefSeq" id="WP_147450021.1">
    <property type="nucleotide sequence ID" value="NZ_RAWE01000008.1"/>
</dbReference>
<proteinExistence type="predicted"/>
<reference evidence="2" key="1">
    <citation type="submission" date="2018-09" db="EMBL/GenBank/DDBJ databases">
        <authorList>
            <person name="Livingstone P.G."/>
            <person name="Whitworth D.E."/>
        </authorList>
    </citation>
    <scope>NUCLEOTIDE SEQUENCE [LARGE SCALE GENOMIC DNA]</scope>
    <source>
        <strain evidence="2">CA043D</strain>
    </source>
</reference>
<organism evidence="1 2">
    <name type="scientific">Corallococcus carmarthensis</name>
    <dbReference type="NCBI Taxonomy" id="2316728"/>
    <lineage>
        <taxon>Bacteria</taxon>
        <taxon>Pseudomonadati</taxon>
        <taxon>Myxococcota</taxon>
        <taxon>Myxococcia</taxon>
        <taxon>Myxococcales</taxon>
        <taxon>Cystobacterineae</taxon>
        <taxon>Myxococcaceae</taxon>
        <taxon>Corallococcus</taxon>
    </lineage>
</organism>
<gene>
    <name evidence="1" type="ORF">D7X32_04115</name>
</gene>
<dbReference type="AlphaFoldDB" id="A0A3A8KF52"/>
<dbReference type="Proteomes" id="UP000268313">
    <property type="component" value="Unassembled WGS sequence"/>
</dbReference>
<sequence>MPSLSTEKKLAQLLAKYKSILGPWSDLISQQELARMLTRRDFFHLAEPGPSHKSYLVDGLLVIQSAISTLDLPEKELHEALSSALLEVYTDRRNAEQQAAVASAVTETQDKIFADVGRILSGSRPRAKSRIPIRLLPVPVLKMTGSEIRETIAGGPPPALLELSDTSVEMLSILGGQSLTRAQRSILSASLREHLLTPDTGSPMDTGPFSQASILGAIIGLVHFMLHFPQAWLFVRIPETTESTPDTYALPRRGAPWLIEHKAVAPLASEQRGKVLDTCERVYRQHLRGRVQLEQAPVAPKAGAPSVAVGGAGSPGGRGVTLGGKALTVVVLPQASLHGQYTHQPVGKRYCPPSKRCIDACLKGPMGSGDKSASLVSLLWHKENESRPRRERDRHWSRVLSAALACETAAWTGSSHGCDVGLARLSEALTEASDAIDPEQAAALLHHHLRVTAARASQARRREITQRLLQERKVSGPALVALQREADSPAGPEQPVKPHRLGHRTLREVTGEEEVVEEVRGDDASFASFGFLREGELRMSMGWAAYEHAFENPDAGGPFELALQELQEHILPGLSLSRSVLAEETVTVHQRRFNLGKSFSIERALYNDKNLLERIHGWVSLDGRISATWRTEEFGDGAG</sequence>